<protein>
    <recommendedName>
        <fullName evidence="2 8">Elongation factor G</fullName>
        <shortName evidence="8">EF-G</shortName>
    </recommendedName>
</protein>
<dbReference type="InterPro" id="IPR009000">
    <property type="entry name" value="Transl_B-barrel_sf"/>
</dbReference>
<keyword evidence="6 8" id="KW-0648">Protein biosynthesis</keyword>
<keyword evidence="4 8" id="KW-0547">Nucleotide-binding</keyword>
<evidence type="ECO:0000256" key="4">
    <source>
        <dbReference type="ARBA" id="ARBA00022741"/>
    </source>
</evidence>
<dbReference type="NCBIfam" id="NF009381">
    <property type="entry name" value="PRK12740.1-5"/>
    <property type="match status" value="1"/>
</dbReference>
<feature type="binding site" evidence="8">
    <location>
        <begin position="130"/>
        <end position="133"/>
    </location>
    <ligand>
        <name>GTP</name>
        <dbReference type="ChEBI" id="CHEBI:37565"/>
    </ligand>
</feature>
<evidence type="ECO:0000256" key="1">
    <source>
        <dbReference type="ARBA" id="ARBA00005870"/>
    </source>
</evidence>
<dbReference type="InterPro" id="IPR053905">
    <property type="entry name" value="EF-G-like_DII"/>
</dbReference>
<evidence type="ECO:0000256" key="5">
    <source>
        <dbReference type="ARBA" id="ARBA00022768"/>
    </source>
</evidence>
<dbReference type="CDD" id="cd16262">
    <property type="entry name" value="EFG_III"/>
    <property type="match status" value="1"/>
</dbReference>
<dbReference type="HAMAP" id="MF_00054_B">
    <property type="entry name" value="EF_G_EF_2_B"/>
    <property type="match status" value="1"/>
</dbReference>
<dbReference type="GO" id="GO:0003924">
    <property type="term" value="F:GTPase activity"/>
    <property type="evidence" value="ECO:0007669"/>
    <property type="project" value="InterPro"/>
</dbReference>
<dbReference type="SUPFAM" id="SSF54980">
    <property type="entry name" value="EF-G C-terminal domain-like"/>
    <property type="match status" value="2"/>
</dbReference>
<dbReference type="CDD" id="cd01886">
    <property type="entry name" value="EF-G"/>
    <property type="match status" value="1"/>
</dbReference>
<gene>
    <name evidence="8" type="primary">fusA</name>
    <name evidence="10" type="ORF">SYNTR_1000</name>
</gene>
<reference evidence="11" key="1">
    <citation type="journal article" date="2019" name="Microbiology">
        <title>Complete Genome Sequence of an Uncultured Bacterium of the Candidate Phylum Bipolaricaulota.</title>
        <authorList>
            <person name="Kadnikov V.V."/>
            <person name="Mardanov A.V."/>
            <person name="Beletsky A.V."/>
            <person name="Frank Y.A."/>
            <person name="Karnachuk O.V."/>
            <person name="Ravin N.V."/>
        </authorList>
    </citation>
    <scope>NUCLEOTIDE SEQUENCE [LARGE SCALE GENOMIC DNA]</scope>
</reference>
<dbReference type="InterPro" id="IPR000640">
    <property type="entry name" value="EFG_V-like"/>
</dbReference>
<dbReference type="Proteomes" id="UP000426444">
    <property type="component" value="Chromosome"/>
</dbReference>
<dbReference type="Pfam" id="PF14492">
    <property type="entry name" value="EFG_III"/>
    <property type="match status" value="1"/>
</dbReference>
<dbReference type="PRINTS" id="PR00315">
    <property type="entry name" value="ELONGATNFCT"/>
</dbReference>
<dbReference type="GO" id="GO:0005525">
    <property type="term" value="F:GTP binding"/>
    <property type="evidence" value="ECO:0007669"/>
    <property type="project" value="UniProtKB-UniRule"/>
</dbReference>
<dbReference type="EMBL" id="CP046457">
    <property type="protein sequence ID" value="QGT99593.1"/>
    <property type="molecule type" value="Genomic_DNA"/>
</dbReference>
<dbReference type="InterPro" id="IPR035647">
    <property type="entry name" value="EFG_III/V"/>
</dbReference>
<dbReference type="CDD" id="cd04088">
    <property type="entry name" value="EFG_mtEFG_II"/>
    <property type="match status" value="1"/>
</dbReference>
<dbReference type="FunFam" id="3.30.230.10:FF:000003">
    <property type="entry name" value="Elongation factor G"/>
    <property type="match status" value="1"/>
</dbReference>
<dbReference type="CDD" id="cd03713">
    <property type="entry name" value="EFG_mtEFG_C"/>
    <property type="match status" value="1"/>
</dbReference>
<sequence length="673" mass="74851">MLENLRNIGIIAHIDAGKTTTTERILYYTGLTHKLGETHNGESIMDFLPYEKERGITVASAATKCEWKNKEINIIDTPGHVDFTAEVERSLRVLDGAVAIFCAKGGVEPQSETVWRQADKYKVPRIAFVNKLDAVGADFYRVINQIKTRLGSNPIVINIPVFSGDDFIGVIDLINMKQYSFSGELGNQVIETDIENNYLEESAEWREKFIESIAELDEEILELYYNNEDIPLELVNKALRNNTINNNLVPVLCGSSYRNIGVQPLLDAIVNFLPSPLEVNSVDAHELETGNIVDVNINQNTFSALIFKITVDRHVGKLAFARIYSGRASSGSHVYNSTKENKERIGRIIKMHANHREELEELKAGDIVALVGLKDINTGDTLCDEDNPILLESIDFPEPVIQIAIEPKTKTDQSRISEALNKIVSEDPTLKILYNKETGQTLISGMGELHLEIIAERLAKEFKVDINIGQPEVSYKETITKEAEQSIRYVKQTGGKGQFAHVVLKLEPSDDFEFVNKIVGGAIPKEYIPAVEAGVKQALREGVVKGYQVVNVKATLLDGSYHEVDSSEMAFKAAGLNAAKECLKKAKPKLLEPIMQLEISTPEEFTGNIINNINNRRGRLNSMESENNTQVIKGCVPLAELFGYSTVLRSLSQGRAGFSMCFSHYEESKNVAS</sequence>
<dbReference type="AlphaFoldDB" id="A0A6I6DH13"/>
<comment type="subcellular location">
    <subcellularLocation>
        <location evidence="8">Cytoplasm</location>
    </subcellularLocation>
</comment>
<dbReference type="FunFam" id="3.30.70.870:FF:000001">
    <property type="entry name" value="Elongation factor G"/>
    <property type="match status" value="1"/>
</dbReference>
<dbReference type="SMART" id="SM00889">
    <property type="entry name" value="EFG_IV"/>
    <property type="match status" value="1"/>
</dbReference>
<dbReference type="SUPFAM" id="SSF50447">
    <property type="entry name" value="Translation proteins"/>
    <property type="match status" value="1"/>
</dbReference>
<comment type="similarity">
    <text evidence="1 8">Belongs to the TRAFAC class translation factor GTPase superfamily. Classic translation factor GTPase family. EF-G/EF-2 subfamily.</text>
</comment>
<dbReference type="FunFam" id="3.40.50.300:FF:000029">
    <property type="entry name" value="Elongation factor G"/>
    <property type="match status" value="1"/>
</dbReference>
<dbReference type="InterPro" id="IPR020568">
    <property type="entry name" value="Ribosomal_Su5_D2-typ_SF"/>
</dbReference>
<dbReference type="Gene3D" id="3.40.50.300">
    <property type="entry name" value="P-loop containing nucleotide triphosphate hydrolases"/>
    <property type="match status" value="1"/>
</dbReference>
<dbReference type="Pfam" id="PF00679">
    <property type="entry name" value="EFG_C"/>
    <property type="match status" value="1"/>
</dbReference>
<dbReference type="InterPro" id="IPR035649">
    <property type="entry name" value="EFG_V"/>
</dbReference>
<feature type="binding site" evidence="8">
    <location>
        <begin position="76"/>
        <end position="80"/>
    </location>
    <ligand>
        <name>GTP</name>
        <dbReference type="ChEBI" id="CHEBI:37565"/>
    </ligand>
</feature>
<name>A0A6I6DH13_9FIRM</name>
<organism evidence="10 11">
    <name type="scientific">Candidatus Syntrophocurvum alkaliphilum</name>
    <dbReference type="NCBI Taxonomy" id="2293317"/>
    <lineage>
        <taxon>Bacteria</taxon>
        <taxon>Bacillati</taxon>
        <taxon>Bacillota</taxon>
        <taxon>Clostridia</taxon>
        <taxon>Eubacteriales</taxon>
        <taxon>Syntrophomonadaceae</taxon>
        <taxon>Candidatus Syntrophocurvum</taxon>
    </lineage>
</organism>
<dbReference type="NCBIfam" id="TIGR00484">
    <property type="entry name" value="EF-G"/>
    <property type="match status" value="1"/>
</dbReference>
<dbReference type="SUPFAM" id="SSF54211">
    <property type="entry name" value="Ribosomal protein S5 domain 2-like"/>
    <property type="match status" value="1"/>
</dbReference>
<comment type="function">
    <text evidence="8">Catalyzes the GTP-dependent ribosomal translocation step during translation elongation. During this step, the ribosome changes from the pre-translocational (PRE) to the post-translocational (POST) state as the newly formed A-site-bound peptidyl-tRNA and P-site-bound deacylated tRNA move to the P and E sites, respectively. Catalyzes the coordinated movement of the two tRNA molecules, the mRNA and conformational changes in the ribosome.</text>
</comment>
<dbReference type="InterPro" id="IPR031157">
    <property type="entry name" value="G_TR_CS"/>
</dbReference>
<dbReference type="Gene3D" id="3.30.70.240">
    <property type="match status" value="1"/>
</dbReference>
<dbReference type="InterPro" id="IPR041095">
    <property type="entry name" value="EFG_II"/>
</dbReference>
<dbReference type="InterPro" id="IPR005517">
    <property type="entry name" value="Transl_elong_EFG/EF2_IV"/>
</dbReference>
<dbReference type="NCBIfam" id="TIGR00231">
    <property type="entry name" value="small_GTP"/>
    <property type="match status" value="1"/>
</dbReference>
<dbReference type="InterPro" id="IPR004540">
    <property type="entry name" value="Transl_elong_EFG/EF2"/>
</dbReference>
<dbReference type="KEGG" id="salq:SYNTR_1000"/>
<evidence type="ECO:0000256" key="6">
    <source>
        <dbReference type="ARBA" id="ARBA00022917"/>
    </source>
</evidence>
<dbReference type="CDD" id="cd01434">
    <property type="entry name" value="EFG_mtEFG1_IV"/>
    <property type="match status" value="1"/>
</dbReference>
<dbReference type="Gene3D" id="3.30.70.870">
    <property type="entry name" value="Elongation Factor G (Translational Gtpase), domain 3"/>
    <property type="match status" value="1"/>
</dbReference>
<dbReference type="GO" id="GO:0003746">
    <property type="term" value="F:translation elongation factor activity"/>
    <property type="evidence" value="ECO:0007669"/>
    <property type="project" value="UniProtKB-UniRule"/>
</dbReference>
<evidence type="ECO:0000256" key="8">
    <source>
        <dbReference type="HAMAP-Rule" id="MF_00054"/>
    </source>
</evidence>
<dbReference type="SUPFAM" id="SSF52540">
    <property type="entry name" value="P-loop containing nucleoside triphosphate hydrolases"/>
    <property type="match status" value="1"/>
</dbReference>
<evidence type="ECO:0000313" key="11">
    <source>
        <dbReference type="Proteomes" id="UP000426444"/>
    </source>
</evidence>
<dbReference type="InterPro" id="IPR014721">
    <property type="entry name" value="Ribsml_uS5_D2-typ_fold_subgr"/>
</dbReference>
<dbReference type="PANTHER" id="PTHR43261">
    <property type="entry name" value="TRANSLATION ELONGATION FACTOR G-RELATED"/>
    <property type="match status" value="1"/>
</dbReference>
<dbReference type="Pfam" id="PF22042">
    <property type="entry name" value="EF-G_D2"/>
    <property type="match status" value="1"/>
</dbReference>
<evidence type="ECO:0000256" key="2">
    <source>
        <dbReference type="ARBA" id="ARBA00017872"/>
    </source>
</evidence>
<dbReference type="Pfam" id="PF03764">
    <property type="entry name" value="EFG_IV"/>
    <property type="match status" value="1"/>
</dbReference>
<dbReference type="PANTHER" id="PTHR43261:SF1">
    <property type="entry name" value="RIBOSOME-RELEASING FACTOR 2, MITOCHONDRIAL"/>
    <property type="match status" value="1"/>
</dbReference>
<evidence type="ECO:0000256" key="3">
    <source>
        <dbReference type="ARBA" id="ARBA00022490"/>
    </source>
</evidence>
<dbReference type="RefSeq" id="WP_156203474.1">
    <property type="nucleotide sequence ID" value="NZ_CP046457.1"/>
</dbReference>
<dbReference type="Gene3D" id="3.30.230.10">
    <property type="match status" value="1"/>
</dbReference>
<dbReference type="InterPro" id="IPR009022">
    <property type="entry name" value="EFG_III"/>
</dbReference>
<dbReference type="GO" id="GO:0032790">
    <property type="term" value="P:ribosome disassembly"/>
    <property type="evidence" value="ECO:0007669"/>
    <property type="project" value="TreeGrafter"/>
</dbReference>
<dbReference type="InterPro" id="IPR027417">
    <property type="entry name" value="P-loop_NTPase"/>
</dbReference>
<keyword evidence="11" id="KW-1185">Reference proteome</keyword>
<evidence type="ECO:0000256" key="7">
    <source>
        <dbReference type="ARBA" id="ARBA00023134"/>
    </source>
</evidence>
<dbReference type="Gene3D" id="2.40.30.10">
    <property type="entry name" value="Translation factors"/>
    <property type="match status" value="1"/>
</dbReference>
<dbReference type="FunFam" id="3.30.70.240:FF:000001">
    <property type="entry name" value="Elongation factor G"/>
    <property type="match status" value="1"/>
</dbReference>
<dbReference type="FunFam" id="2.40.30.10:FF:000006">
    <property type="entry name" value="Elongation factor G"/>
    <property type="match status" value="1"/>
</dbReference>
<dbReference type="InterPro" id="IPR047872">
    <property type="entry name" value="EFG_IV"/>
</dbReference>
<evidence type="ECO:0000259" key="9">
    <source>
        <dbReference type="PROSITE" id="PS51722"/>
    </source>
</evidence>
<dbReference type="SMART" id="SM00838">
    <property type="entry name" value="EFG_C"/>
    <property type="match status" value="1"/>
</dbReference>
<dbReference type="InterPro" id="IPR000795">
    <property type="entry name" value="T_Tr_GTP-bd_dom"/>
</dbReference>
<evidence type="ECO:0000313" key="10">
    <source>
        <dbReference type="EMBL" id="QGT99593.1"/>
    </source>
</evidence>
<proteinExistence type="inferred from homology"/>
<keyword evidence="3 8" id="KW-0963">Cytoplasm</keyword>
<dbReference type="PROSITE" id="PS51722">
    <property type="entry name" value="G_TR_2"/>
    <property type="match status" value="1"/>
</dbReference>
<accession>A0A6I6DH13</accession>
<keyword evidence="5 8" id="KW-0251">Elongation factor</keyword>
<keyword evidence="7 8" id="KW-0342">GTP-binding</keyword>
<dbReference type="InterPro" id="IPR005225">
    <property type="entry name" value="Small_GTP-bd"/>
</dbReference>
<dbReference type="GO" id="GO:0005737">
    <property type="term" value="C:cytoplasm"/>
    <property type="evidence" value="ECO:0007669"/>
    <property type="project" value="UniProtKB-SubCell"/>
</dbReference>
<feature type="domain" description="Tr-type G" evidence="9">
    <location>
        <begin position="3"/>
        <end position="277"/>
    </location>
</feature>
<dbReference type="OrthoDB" id="9804431at2"/>
<dbReference type="Pfam" id="PF00009">
    <property type="entry name" value="GTP_EFTU"/>
    <property type="match status" value="1"/>
</dbReference>
<dbReference type="PROSITE" id="PS00301">
    <property type="entry name" value="G_TR_1"/>
    <property type="match status" value="1"/>
</dbReference>
<feature type="binding site" evidence="8">
    <location>
        <begin position="12"/>
        <end position="19"/>
    </location>
    <ligand>
        <name>GTP</name>
        <dbReference type="ChEBI" id="CHEBI:37565"/>
    </ligand>
</feature>